<feature type="domain" description="Beta-lactamase-related" evidence="1">
    <location>
        <begin position="21"/>
        <end position="317"/>
    </location>
</feature>
<geneLocation type="plasmid" evidence="3">
    <name>ptpro3</name>
</geneLocation>
<evidence type="ECO:0000313" key="2">
    <source>
        <dbReference type="EMBL" id="APX26084.1"/>
    </source>
</evidence>
<dbReference type="Proteomes" id="UP000186559">
    <property type="component" value="Plasmid pTPRO3"/>
</dbReference>
<dbReference type="InterPro" id="IPR012338">
    <property type="entry name" value="Beta-lactam/transpept-like"/>
</dbReference>
<evidence type="ECO:0000313" key="3">
    <source>
        <dbReference type="Proteomes" id="UP000186559"/>
    </source>
</evidence>
<dbReference type="SUPFAM" id="SSF56601">
    <property type="entry name" value="beta-lactamase/transpeptidase-like"/>
    <property type="match status" value="1"/>
</dbReference>
<name>A0A1U7DD43_9RHOB</name>
<reference evidence="2 3" key="1">
    <citation type="submission" date="2016-03" db="EMBL/GenBank/DDBJ databases">
        <title>Deep-sea bacteria in the southern Pacific.</title>
        <authorList>
            <person name="Tang K."/>
        </authorList>
    </citation>
    <scope>NUCLEOTIDE SEQUENCE [LARGE SCALE GENOMIC DNA]</scope>
    <source>
        <strain evidence="2 3">JLT2016</strain>
        <plasmid evidence="3">Plasmid ptpro3</plasmid>
    </source>
</reference>
<dbReference type="InterPro" id="IPR001466">
    <property type="entry name" value="Beta-lactam-related"/>
</dbReference>
<organism evidence="2 3">
    <name type="scientific">Salipiger profundus</name>
    <dbReference type="NCBI Taxonomy" id="1229727"/>
    <lineage>
        <taxon>Bacteria</taxon>
        <taxon>Pseudomonadati</taxon>
        <taxon>Pseudomonadota</taxon>
        <taxon>Alphaproteobacteria</taxon>
        <taxon>Rhodobacterales</taxon>
        <taxon>Roseobacteraceae</taxon>
        <taxon>Salipiger</taxon>
    </lineage>
</organism>
<evidence type="ECO:0000259" key="1">
    <source>
        <dbReference type="Pfam" id="PF00144"/>
    </source>
</evidence>
<dbReference type="Pfam" id="PF00144">
    <property type="entry name" value="Beta-lactamase"/>
    <property type="match status" value="1"/>
</dbReference>
<dbReference type="EMBL" id="CP014799">
    <property type="protein sequence ID" value="APX26084.1"/>
    <property type="molecule type" value="Genomic_DNA"/>
</dbReference>
<dbReference type="KEGG" id="tpro:Ga0080559_TMP5015"/>
<gene>
    <name evidence="2" type="ORF">Ga0080559_TMP5015</name>
</gene>
<dbReference type="AlphaFoldDB" id="A0A1U7DD43"/>
<dbReference type="Gene3D" id="3.40.710.10">
    <property type="entry name" value="DD-peptidase/beta-lactamase superfamily"/>
    <property type="match status" value="1"/>
</dbReference>
<dbReference type="PANTHER" id="PTHR43283:SF18">
    <property type="match status" value="1"/>
</dbReference>
<keyword evidence="3" id="KW-1185">Reference proteome</keyword>
<dbReference type="PANTHER" id="PTHR43283">
    <property type="entry name" value="BETA-LACTAMASE-RELATED"/>
    <property type="match status" value="1"/>
</dbReference>
<keyword evidence="2" id="KW-0614">Plasmid</keyword>
<dbReference type="InterPro" id="IPR050789">
    <property type="entry name" value="Diverse_Enzym_Activities"/>
</dbReference>
<proteinExistence type="predicted"/>
<protein>
    <submittedName>
        <fullName evidence="2">Penicillin-binding protein, beta-lactamase class C</fullName>
    </submittedName>
</protein>
<sequence>MFVVLAEPVSAQDMALDASTLRAALDSFDVPGIAVAMLADCAPMATVEAGLADVAAGDPVTRDTAFEAASLSKPVFAHIVLQLADEGVIDLDRPIAEIMPYPRITDAQAYARITPRMVLTHRTGLPNWAEADGSFRSTAPIAFDTPPGTAYTYSGEGFELLRTLVERETGQSLAALFEARLGILMPHSSFAGLPEGAAPSRGYVSARDPGEGRALSYGGAAGGLVTTASDYAAFLGYVCREEGLSAAMQADMLRPQSPVPPGLWSGPASWGLGWAVVQMGPETIVAHDGNNGAYRALAGFLPATGQGFVFLSNGRNGGDLIEQMG</sequence>
<accession>A0A1U7DD43</accession>